<dbReference type="OrthoDB" id="1311366at2"/>
<accession>A0A552UZK2</accession>
<dbReference type="Proteomes" id="UP000320643">
    <property type="component" value="Unassembled WGS sequence"/>
</dbReference>
<feature type="compositionally biased region" description="Polar residues" evidence="1">
    <location>
        <begin position="120"/>
        <end position="136"/>
    </location>
</feature>
<evidence type="ECO:0000259" key="3">
    <source>
        <dbReference type="Pfam" id="PF12508"/>
    </source>
</evidence>
<evidence type="ECO:0000256" key="2">
    <source>
        <dbReference type="SAM" id="Phobius"/>
    </source>
</evidence>
<reference evidence="4 5" key="1">
    <citation type="submission" date="2019-07" db="EMBL/GenBank/DDBJ databases">
        <title>Flavobacterium sp. nov., isolated from glacier ice.</title>
        <authorList>
            <person name="Liu Q."/>
            <person name="Xin Y.-H."/>
        </authorList>
    </citation>
    <scope>NUCLEOTIDE SEQUENCE [LARGE SCALE GENOMIC DNA]</scope>
    <source>
        <strain evidence="4 5">ZT4R6</strain>
    </source>
</reference>
<dbReference type="NCBIfam" id="TIGR03779">
    <property type="entry name" value="Bac_Flav_CT_M"/>
    <property type="match status" value="1"/>
</dbReference>
<feature type="transmembrane region" description="Helical" evidence="2">
    <location>
        <begin position="45"/>
        <end position="62"/>
    </location>
</feature>
<proteinExistence type="predicted"/>
<organism evidence="4 5">
    <name type="scientific">Flavobacterium zepuense</name>
    <dbReference type="NCBI Taxonomy" id="2593302"/>
    <lineage>
        <taxon>Bacteria</taxon>
        <taxon>Pseudomonadati</taxon>
        <taxon>Bacteroidota</taxon>
        <taxon>Flavobacteriia</taxon>
        <taxon>Flavobacteriales</taxon>
        <taxon>Flavobacteriaceae</taxon>
        <taxon>Flavobacterium</taxon>
    </lineage>
</organism>
<feature type="domain" description="Conjugative transposon TraM C-terminal" evidence="3">
    <location>
        <begin position="288"/>
        <end position="437"/>
    </location>
</feature>
<keyword evidence="2" id="KW-0472">Membrane</keyword>
<name>A0A552UZK2_9FLAO</name>
<protein>
    <submittedName>
        <fullName evidence="4">Conjugative transposon protein TraM</fullName>
    </submittedName>
</protein>
<feature type="region of interest" description="Disordered" evidence="1">
    <location>
        <begin position="120"/>
        <end position="153"/>
    </location>
</feature>
<dbReference type="InterPro" id="IPR055407">
    <property type="entry name" value="TraM_C"/>
</dbReference>
<sequence length="441" mass="48135">MNLKQKIMKENEKKKAAVQVTEGNPVPGTNETAEVNGEGRFKKPLIFSVMGLLFIGCLYLIFGRNSGDKAKDVITVGINAAVPQASGDGLPTDKGKAYEQEMLQEKERKKRETLMTLSDYWQSDSTQQQSEPTGSPKNGHEIKPPKDMNPALSSYKTMQHSLGNFYQRDPAQDALKSENERLKAQLETRQAAQGQKPDDRLALMEKSYQMAAKYFPGTVQKDSLTAKPSKQKPEDEFITVVADRKSVVSQLYRKVPDSLLLARLANGEQQGFATASGPQDVPLPANSIRACIHQSLKLVGEGSVQLRLQQDVRIGKAVLPSGSTVTASTKFQGNRLQMQVVSVEIDGSIVPVNLSVYDLDGQKGLNLPYAPEVTAVNGTLANMGSTSGSSFTLNRSAGQQLTSDMTRGLIQGVSGYFSKRVTAQKATLKQGYQLFLVSKQK</sequence>
<dbReference type="EMBL" id="VJVZ01000008">
    <property type="protein sequence ID" value="TRW23657.1"/>
    <property type="molecule type" value="Genomic_DNA"/>
</dbReference>
<keyword evidence="2" id="KW-1133">Transmembrane helix</keyword>
<dbReference type="AlphaFoldDB" id="A0A552UZK2"/>
<evidence type="ECO:0000313" key="4">
    <source>
        <dbReference type="EMBL" id="TRW23657.1"/>
    </source>
</evidence>
<dbReference type="Pfam" id="PF12508">
    <property type="entry name" value="Transposon_TraM"/>
    <property type="match status" value="1"/>
</dbReference>
<gene>
    <name evidence="4" type="primary">traM</name>
    <name evidence="4" type="ORF">FMM05_13435</name>
</gene>
<keyword evidence="2" id="KW-0812">Transmembrane</keyword>
<evidence type="ECO:0000256" key="1">
    <source>
        <dbReference type="SAM" id="MobiDB-lite"/>
    </source>
</evidence>
<comment type="caution">
    <text evidence="4">The sequence shown here is derived from an EMBL/GenBank/DDBJ whole genome shotgun (WGS) entry which is preliminary data.</text>
</comment>
<dbReference type="InterPro" id="IPR022187">
    <property type="entry name" value="Conjug_transposon_TraM"/>
</dbReference>
<keyword evidence="5" id="KW-1185">Reference proteome</keyword>
<evidence type="ECO:0000313" key="5">
    <source>
        <dbReference type="Proteomes" id="UP000320643"/>
    </source>
</evidence>